<evidence type="ECO:0000313" key="1">
    <source>
        <dbReference type="EMBL" id="WBA08817.1"/>
    </source>
</evidence>
<dbReference type="AlphaFoldDB" id="A0AA47KLK2"/>
<accession>A0AA47KLK2</accession>
<name>A0AA47KLK2_9GAMM</name>
<dbReference type="EMBL" id="CP114588">
    <property type="protein sequence ID" value="WBA08817.1"/>
    <property type="molecule type" value="Genomic_DNA"/>
</dbReference>
<dbReference type="SUPFAM" id="SSF46785">
    <property type="entry name" value="Winged helix' DNA-binding domain"/>
    <property type="match status" value="1"/>
</dbReference>
<dbReference type="PANTHER" id="PTHR30363">
    <property type="entry name" value="HTH-TYPE TRANSCRIPTIONAL REGULATOR SRLR-RELATED"/>
    <property type="match status" value="1"/>
</dbReference>
<organism evidence="1 2">
    <name type="scientific">Salinivibrio kushneri</name>
    <dbReference type="NCBI Taxonomy" id="1908198"/>
    <lineage>
        <taxon>Bacteria</taxon>
        <taxon>Pseudomonadati</taxon>
        <taxon>Pseudomonadota</taxon>
        <taxon>Gammaproteobacteria</taxon>
        <taxon>Vibrionales</taxon>
        <taxon>Vibrionaceae</taxon>
        <taxon>Salinivibrio</taxon>
    </lineage>
</organism>
<dbReference type="PANTHER" id="PTHR30363:SF28">
    <property type="entry name" value="TRANSCRIPTIONAL REGULATORY PROTEIN-RELATED"/>
    <property type="match status" value="1"/>
</dbReference>
<proteinExistence type="predicted"/>
<dbReference type="Gene3D" id="1.10.10.10">
    <property type="entry name" value="Winged helix-like DNA-binding domain superfamily/Winged helix DNA-binding domain"/>
    <property type="match status" value="1"/>
</dbReference>
<gene>
    <name evidence="1" type="ORF">N8M53_00880</name>
</gene>
<dbReference type="Pfam" id="PF13412">
    <property type="entry name" value="HTH_24"/>
    <property type="match status" value="1"/>
</dbReference>
<sequence length="206" mass="23441">MKSTDRILHTIKREGSVSAKALAEQLSMTTMGVRQHLQSLEHDGLVDFEDIRAKVGRPSRHWSLTARGHRRFADSHNDLSVVLIDSVQDVFGEQGVAKVIAQREAATFAQYQDALKDCDNLEAKLQTLTYLRESEGYMAELHRDGVDYILIEHHCPICHAAKSCPALCRSEIQLFRHLLGEAYRVEREEHIVSGQRRCTYRIGEKT</sequence>
<reference evidence="1" key="1">
    <citation type="submission" date="2022-09" db="EMBL/GenBank/DDBJ databases">
        <authorList>
            <person name="Li Z.-J."/>
        </authorList>
    </citation>
    <scope>NUCLEOTIDE SEQUENCE</scope>
    <source>
        <strain evidence="1">TGB11</strain>
    </source>
</reference>
<dbReference type="InterPro" id="IPR036390">
    <property type="entry name" value="WH_DNA-bd_sf"/>
</dbReference>
<protein>
    <submittedName>
        <fullName evidence="1">Transcriptional regulator</fullName>
    </submittedName>
</protein>
<dbReference type="InterPro" id="IPR050313">
    <property type="entry name" value="Carb_Metab_HTH_regulators"/>
</dbReference>
<dbReference type="Proteomes" id="UP001164748">
    <property type="component" value="Chromosome"/>
</dbReference>
<evidence type="ECO:0000313" key="2">
    <source>
        <dbReference type="Proteomes" id="UP001164748"/>
    </source>
</evidence>
<dbReference type="RefSeq" id="WP_269579164.1">
    <property type="nucleotide sequence ID" value="NZ_CP114588.1"/>
</dbReference>
<dbReference type="InterPro" id="IPR036388">
    <property type="entry name" value="WH-like_DNA-bd_sf"/>
</dbReference>